<gene>
    <name evidence="1" type="ORF">H114_00632</name>
</gene>
<organism evidence="1 2">
    <name type="scientific">Streptomyces gancidicus BKS 13-15</name>
    <dbReference type="NCBI Taxonomy" id="1284664"/>
    <lineage>
        <taxon>Bacteria</taxon>
        <taxon>Bacillati</taxon>
        <taxon>Actinomycetota</taxon>
        <taxon>Actinomycetes</taxon>
        <taxon>Kitasatosporales</taxon>
        <taxon>Streptomycetaceae</taxon>
        <taxon>Streptomyces</taxon>
        <taxon>Streptomyces pseudogriseolus group</taxon>
    </lineage>
</organism>
<dbReference type="AlphaFoldDB" id="M3C3Y6"/>
<dbReference type="OrthoDB" id="4336447at2"/>
<dbReference type="EMBL" id="AOHP01000004">
    <property type="protein sequence ID" value="EMF31089.1"/>
    <property type="molecule type" value="Genomic_DNA"/>
</dbReference>
<evidence type="ECO:0000313" key="2">
    <source>
        <dbReference type="Proteomes" id="UP000011732"/>
    </source>
</evidence>
<dbReference type="PATRIC" id="fig|1284664.3.peg.132"/>
<dbReference type="RefSeq" id="WP_006129694.1">
    <property type="nucleotide sequence ID" value="NZ_AOHP01000004.1"/>
</dbReference>
<sequence length="81" mass="8598">MTGLPLFAVLRSLVAGHRPATPAALTAPLAEPAPWPAGLEDAELVDFATCPREQRRRPHALSADGAARCFHCGHTTSGRTR</sequence>
<protein>
    <submittedName>
        <fullName evidence="1">Uncharacterized protein</fullName>
    </submittedName>
</protein>
<reference evidence="1 2" key="1">
    <citation type="journal article" date="2013" name="Genome Announc.">
        <title>Draft Genome Sequence of Streptomyces gancidicus Strain BKS 13-15.</title>
        <authorList>
            <person name="Kumar S."/>
            <person name="Kaur N."/>
            <person name="Singh N.K."/>
            <person name="Raghava G.P."/>
            <person name="Mayilraj S."/>
        </authorList>
    </citation>
    <scope>NUCLEOTIDE SEQUENCE [LARGE SCALE GENOMIC DNA]</scope>
    <source>
        <strain evidence="1 2">BKS 13-15</strain>
    </source>
</reference>
<accession>M3C3Y6</accession>
<comment type="caution">
    <text evidence="1">The sequence shown here is derived from an EMBL/GenBank/DDBJ whole genome shotgun (WGS) entry which is preliminary data.</text>
</comment>
<name>M3C3Y6_STREZ</name>
<proteinExistence type="predicted"/>
<evidence type="ECO:0000313" key="1">
    <source>
        <dbReference type="EMBL" id="EMF31089.1"/>
    </source>
</evidence>
<keyword evidence="2" id="KW-1185">Reference proteome</keyword>
<dbReference type="Proteomes" id="UP000011732">
    <property type="component" value="Unassembled WGS sequence"/>
</dbReference>